<reference evidence="5" key="1">
    <citation type="submission" date="2020-07" db="EMBL/GenBank/DDBJ databases">
        <title>Koleobacter methoxysyntrophicus gen. nov., sp. nov., a novel anaerobic bacterium isolated from deep subsurface oil field and proposal of Koleobacterales ord. nov. in the phylum Firmicutes.</title>
        <authorList>
            <person name="Sakamoto S."/>
            <person name="Tamaki H."/>
        </authorList>
    </citation>
    <scope>NUCLEOTIDE SEQUENCE</scope>
    <source>
        <strain evidence="5">NRmbB1</strain>
    </source>
</reference>
<dbReference type="GO" id="GO:0005886">
    <property type="term" value="C:plasma membrane"/>
    <property type="evidence" value="ECO:0007669"/>
    <property type="project" value="TreeGrafter"/>
</dbReference>
<keyword evidence="6" id="KW-1185">Reference proteome</keyword>
<name>A0A8A0RKN0_9FIRM</name>
<dbReference type="PROSITE" id="PS50893">
    <property type="entry name" value="ABC_TRANSPORTER_2"/>
    <property type="match status" value="1"/>
</dbReference>
<dbReference type="RefSeq" id="WP_206708046.1">
    <property type="nucleotide sequence ID" value="NZ_CP059066.1"/>
</dbReference>
<evidence type="ECO:0000313" key="6">
    <source>
        <dbReference type="Proteomes" id="UP000662904"/>
    </source>
</evidence>
<dbReference type="GO" id="GO:0016887">
    <property type="term" value="F:ATP hydrolysis activity"/>
    <property type="evidence" value="ECO:0007669"/>
    <property type="project" value="InterPro"/>
</dbReference>
<dbReference type="KEGG" id="kme:H0A61_00113"/>
<evidence type="ECO:0000259" key="4">
    <source>
        <dbReference type="PROSITE" id="PS50893"/>
    </source>
</evidence>
<accession>A0A8A0RKN0</accession>
<dbReference type="Proteomes" id="UP000662904">
    <property type="component" value="Chromosome"/>
</dbReference>
<dbReference type="PANTHER" id="PTHR45772">
    <property type="entry name" value="CONSERVED COMPONENT OF ABC TRANSPORTER FOR NATURAL AMINO ACIDS-RELATED"/>
    <property type="match status" value="1"/>
</dbReference>
<dbReference type="SMART" id="SM00382">
    <property type="entry name" value="AAA"/>
    <property type="match status" value="1"/>
</dbReference>
<dbReference type="PROSITE" id="PS00211">
    <property type="entry name" value="ABC_TRANSPORTER_1"/>
    <property type="match status" value="1"/>
</dbReference>
<dbReference type="InterPro" id="IPR003593">
    <property type="entry name" value="AAA+_ATPase"/>
</dbReference>
<organism evidence="5 6">
    <name type="scientific">Koleobacter methoxysyntrophicus</name>
    <dbReference type="NCBI Taxonomy" id="2751313"/>
    <lineage>
        <taxon>Bacteria</taxon>
        <taxon>Bacillati</taxon>
        <taxon>Bacillota</taxon>
        <taxon>Clostridia</taxon>
        <taxon>Koleobacterales</taxon>
        <taxon>Koleobacteraceae</taxon>
        <taxon>Koleobacter</taxon>
    </lineage>
</organism>
<dbReference type="InterPro" id="IPR003439">
    <property type="entry name" value="ABC_transporter-like_ATP-bd"/>
</dbReference>
<dbReference type="InterPro" id="IPR027417">
    <property type="entry name" value="P-loop_NTPase"/>
</dbReference>
<keyword evidence="1" id="KW-0813">Transport</keyword>
<dbReference type="AlphaFoldDB" id="A0A8A0RKN0"/>
<dbReference type="EMBL" id="CP059066">
    <property type="protein sequence ID" value="QSQ07796.1"/>
    <property type="molecule type" value="Genomic_DNA"/>
</dbReference>
<feature type="domain" description="ABC transporter" evidence="4">
    <location>
        <begin position="2"/>
        <end position="233"/>
    </location>
</feature>
<dbReference type="SUPFAM" id="SSF52540">
    <property type="entry name" value="P-loop containing nucleoside triphosphate hydrolases"/>
    <property type="match status" value="1"/>
</dbReference>
<dbReference type="Gene3D" id="3.40.50.300">
    <property type="entry name" value="P-loop containing nucleotide triphosphate hydrolases"/>
    <property type="match status" value="1"/>
</dbReference>
<dbReference type="InterPro" id="IPR017871">
    <property type="entry name" value="ABC_transporter-like_CS"/>
</dbReference>
<protein>
    <submittedName>
        <fullName evidence="5">Vegetative protein 296</fullName>
    </submittedName>
</protein>
<evidence type="ECO:0000256" key="1">
    <source>
        <dbReference type="ARBA" id="ARBA00022448"/>
    </source>
</evidence>
<evidence type="ECO:0000256" key="3">
    <source>
        <dbReference type="ARBA" id="ARBA00022840"/>
    </source>
</evidence>
<sequence length="246" mass="27127">MIQLKNISLSAANGSSRMEILKNISIDFKKGKFYCITGPNGGGKTTLAKVIMGITKPDSGRIYFEGEDITDTDITERARMGIGYAFQQPPRFKGIRVIDILRIAANGDKGIRKSLKSVGLCPEDYMEREVDASLSGGEIKRIEIATILLKQPKAIIYDEPEAGVDLWSFDALVDVIRQNHTNNQALTIVITHQERILSLADEIIVISDGEVQARGTAEDIMPQLKSGICCKFRELCGGDDYAECIR</sequence>
<dbReference type="Pfam" id="PF00005">
    <property type="entry name" value="ABC_tran"/>
    <property type="match status" value="1"/>
</dbReference>
<evidence type="ECO:0000256" key="2">
    <source>
        <dbReference type="ARBA" id="ARBA00022741"/>
    </source>
</evidence>
<keyword evidence="3" id="KW-0067">ATP-binding</keyword>
<keyword evidence="2" id="KW-0547">Nucleotide-binding</keyword>
<dbReference type="GO" id="GO:0005524">
    <property type="term" value="F:ATP binding"/>
    <property type="evidence" value="ECO:0007669"/>
    <property type="project" value="UniProtKB-KW"/>
</dbReference>
<evidence type="ECO:0000313" key="5">
    <source>
        <dbReference type="EMBL" id="QSQ07796.1"/>
    </source>
</evidence>
<proteinExistence type="predicted"/>
<dbReference type="InterPro" id="IPR051120">
    <property type="entry name" value="ABC_AA/LPS_Transport"/>
</dbReference>
<gene>
    <name evidence="5" type="primary">sufC</name>
    <name evidence="5" type="ORF">H0A61_00113</name>
</gene>